<dbReference type="EMBL" id="CAEZVS010000064">
    <property type="protein sequence ID" value="CAB4636032.1"/>
    <property type="molecule type" value="Genomic_DNA"/>
</dbReference>
<sequence>MSGSHTLNETERQVQTKLSGMSLDFDSMAAISNVFRAANATRNFLERTVLSPHDLSWTAFVVLWVSWIWEPIETRTIAEEGGFSKATLTGVLATLESRGLIVRERSAQDKRLMIVTLTAKGRKLMHKLFPEFNQHEQQVLEKLSLAQKRELTESLRKITAFAEGSN</sequence>
<dbReference type="PANTHER" id="PTHR33164:SF89">
    <property type="entry name" value="MARR FAMILY REGULATORY PROTEIN"/>
    <property type="match status" value="1"/>
</dbReference>
<evidence type="ECO:0000256" key="3">
    <source>
        <dbReference type="ARBA" id="ARBA00023163"/>
    </source>
</evidence>
<accession>A0A6J6JFW2</accession>
<keyword evidence="1" id="KW-0805">Transcription regulation</keyword>
<dbReference type="InterPro" id="IPR036388">
    <property type="entry name" value="WH-like_DNA-bd_sf"/>
</dbReference>
<keyword evidence="2" id="KW-0238">DNA-binding</keyword>
<dbReference type="AlphaFoldDB" id="A0A6J6JFW2"/>
<feature type="domain" description="HTH marR-type" evidence="4">
    <location>
        <begin position="24"/>
        <end position="160"/>
    </location>
</feature>
<name>A0A6J6JFW2_9ZZZZ</name>
<dbReference type="Pfam" id="PF01047">
    <property type="entry name" value="MarR"/>
    <property type="match status" value="1"/>
</dbReference>
<evidence type="ECO:0000256" key="2">
    <source>
        <dbReference type="ARBA" id="ARBA00023125"/>
    </source>
</evidence>
<organism evidence="5">
    <name type="scientific">freshwater metagenome</name>
    <dbReference type="NCBI Taxonomy" id="449393"/>
    <lineage>
        <taxon>unclassified sequences</taxon>
        <taxon>metagenomes</taxon>
        <taxon>ecological metagenomes</taxon>
    </lineage>
</organism>
<dbReference type="InterPro" id="IPR023187">
    <property type="entry name" value="Tscrpt_reg_MarR-type_CS"/>
</dbReference>
<dbReference type="Gene3D" id="1.10.10.10">
    <property type="entry name" value="Winged helix-like DNA-binding domain superfamily/Winged helix DNA-binding domain"/>
    <property type="match status" value="1"/>
</dbReference>
<dbReference type="PROSITE" id="PS50995">
    <property type="entry name" value="HTH_MARR_2"/>
    <property type="match status" value="1"/>
</dbReference>
<protein>
    <submittedName>
        <fullName evidence="5">Unannotated protein</fullName>
    </submittedName>
</protein>
<dbReference type="GO" id="GO:0003677">
    <property type="term" value="F:DNA binding"/>
    <property type="evidence" value="ECO:0007669"/>
    <property type="project" value="UniProtKB-KW"/>
</dbReference>
<dbReference type="GO" id="GO:0006950">
    <property type="term" value="P:response to stress"/>
    <property type="evidence" value="ECO:0007669"/>
    <property type="project" value="TreeGrafter"/>
</dbReference>
<reference evidence="5" key="1">
    <citation type="submission" date="2020-05" db="EMBL/GenBank/DDBJ databases">
        <authorList>
            <person name="Chiriac C."/>
            <person name="Salcher M."/>
            <person name="Ghai R."/>
            <person name="Kavagutti S V."/>
        </authorList>
    </citation>
    <scope>NUCLEOTIDE SEQUENCE</scope>
</reference>
<gene>
    <name evidence="5" type="ORF">UFOPK2106_00551</name>
</gene>
<dbReference type="PANTHER" id="PTHR33164">
    <property type="entry name" value="TRANSCRIPTIONAL REGULATOR, MARR FAMILY"/>
    <property type="match status" value="1"/>
</dbReference>
<dbReference type="SMART" id="SM00347">
    <property type="entry name" value="HTH_MARR"/>
    <property type="match status" value="1"/>
</dbReference>
<dbReference type="InterPro" id="IPR000835">
    <property type="entry name" value="HTH_MarR-typ"/>
</dbReference>
<evidence type="ECO:0000259" key="4">
    <source>
        <dbReference type="PROSITE" id="PS50995"/>
    </source>
</evidence>
<evidence type="ECO:0000313" key="5">
    <source>
        <dbReference type="EMBL" id="CAB4636032.1"/>
    </source>
</evidence>
<dbReference type="InterPro" id="IPR039422">
    <property type="entry name" value="MarR/SlyA-like"/>
</dbReference>
<dbReference type="InterPro" id="IPR036390">
    <property type="entry name" value="WH_DNA-bd_sf"/>
</dbReference>
<dbReference type="SUPFAM" id="SSF46785">
    <property type="entry name" value="Winged helix' DNA-binding domain"/>
    <property type="match status" value="1"/>
</dbReference>
<dbReference type="GO" id="GO:0003700">
    <property type="term" value="F:DNA-binding transcription factor activity"/>
    <property type="evidence" value="ECO:0007669"/>
    <property type="project" value="InterPro"/>
</dbReference>
<proteinExistence type="predicted"/>
<dbReference type="PROSITE" id="PS01117">
    <property type="entry name" value="HTH_MARR_1"/>
    <property type="match status" value="1"/>
</dbReference>
<evidence type="ECO:0000256" key="1">
    <source>
        <dbReference type="ARBA" id="ARBA00023015"/>
    </source>
</evidence>
<dbReference type="PRINTS" id="PR00598">
    <property type="entry name" value="HTHMARR"/>
</dbReference>
<keyword evidence="3" id="KW-0804">Transcription</keyword>